<evidence type="ECO:0000313" key="2">
    <source>
        <dbReference type="EMBL" id="CBZ49620.1"/>
    </source>
</evidence>
<protein>
    <recommendedName>
        <fullName evidence="5">Transmembrane protein</fullName>
    </recommendedName>
</protein>
<feature type="transmembrane region" description="Helical" evidence="1">
    <location>
        <begin position="101"/>
        <end position="128"/>
    </location>
</feature>
<keyword evidence="1" id="KW-0812">Transmembrane</keyword>
<evidence type="ECO:0008006" key="5">
    <source>
        <dbReference type="Google" id="ProtNLM"/>
    </source>
</evidence>
<sequence length="289" mass="31634">MAFLGWGQERSYSGEPVSPDAAAEAEILSPLILPSRATSMGGPTEDEQEDEDFPQMCKEEILCRRARKNALVTVGTGLCCSLIISGVLYGLTSLLRVPVHIWMICIQATENVLIVALPCACLVWRFTIRAQGDDLMKTREREKSKERRAFLCLALMEMFLGIYVFAEAHFRHRISTRGMVNLMEFRTTMIIMAACALAGALLFLLHGVGACVFSAQLTSSSLNRGAGCFFVAAFLNLVTAVETCRCIAYLGAGGHQFQRDNFSAYVAIFAGSCLLVDGLFSLRGCSEEP</sequence>
<organism evidence="2 4">
    <name type="scientific">Neospora caninum (strain Liverpool)</name>
    <dbReference type="NCBI Taxonomy" id="572307"/>
    <lineage>
        <taxon>Eukaryota</taxon>
        <taxon>Sar</taxon>
        <taxon>Alveolata</taxon>
        <taxon>Apicomplexa</taxon>
        <taxon>Conoidasida</taxon>
        <taxon>Coccidia</taxon>
        <taxon>Eucoccidiorida</taxon>
        <taxon>Eimeriorina</taxon>
        <taxon>Sarcocystidae</taxon>
        <taxon>Neospora</taxon>
    </lineage>
</organism>
<evidence type="ECO:0000313" key="3">
    <source>
        <dbReference type="EMBL" id="CEL64201.1"/>
    </source>
</evidence>
<dbReference type="eggNOG" id="ENOG502QZJ4">
    <property type="taxonomic scope" value="Eukaryota"/>
</dbReference>
<dbReference type="OMA" id="ICIQATE"/>
<reference evidence="2" key="1">
    <citation type="submission" date="2011-02" db="EMBL/GenBank/DDBJ databases">
        <authorList>
            <person name="Aslett M."/>
        </authorList>
    </citation>
    <scope>NUCLEOTIDE SEQUENCE</scope>
    <source>
        <strain evidence="2">Liverpool</strain>
    </source>
</reference>
<feature type="transmembrane region" description="Helical" evidence="1">
    <location>
        <begin position="149"/>
        <end position="170"/>
    </location>
</feature>
<dbReference type="Proteomes" id="UP000007494">
    <property type="component" value="Chromosome Ia"/>
</dbReference>
<keyword evidence="1" id="KW-0472">Membrane</keyword>
<feature type="transmembrane region" description="Helical" evidence="1">
    <location>
        <begin position="227"/>
        <end position="250"/>
    </location>
</feature>
<reference evidence="2" key="2">
    <citation type="submission" date="2011-03" db="EMBL/GenBank/DDBJ databases">
        <title>Comparative genomics and transcriptomics of Neospora caninum and Toxoplasma gondii.</title>
        <authorList>
            <person name="Reid A.J."/>
            <person name="Sohal A."/>
            <person name="Harris D."/>
            <person name="Quail M."/>
            <person name="Sanders M."/>
            <person name="Berriman M."/>
            <person name="Wastling J.M."/>
            <person name="Pain A."/>
        </authorList>
    </citation>
    <scope>NUCLEOTIDE SEQUENCE</scope>
    <source>
        <strain evidence="2">Liverpool</strain>
    </source>
</reference>
<dbReference type="VEuPathDB" id="ToxoDB:NCLIV_001130"/>
<dbReference type="InParanoid" id="F0V7C9"/>
<dbReference type="EMBL" id="FR823380">
    <property type="protein sequence ID" value="CBZ49620.1"/>
    <property type="molecule type" value="Genomic_DNA"/>
</dbReference>
<dbReference type="AlphaFoldDB" id="F0V7C9"/>
<proteinExistence type="predicted"/>
<dbReference type="RefSeq" id="XP_003879655.1">
    <property type="nucleotide sequence ID" value="XM_003879606.1"/>
</dbReference>
<accession>F0V7C9</accession>
<dbReference type="OrthoDB" id="328694at2759"/>
<dbReference type="GeneID" id="13440506"/>
<feature type="transmembrane region" description="Helical" evidence="1">
    <location>
        <begin position="190"/>
        <end position="215"/>
    </location>
</feature>
<evidence type="ECO:0000256" key="1">
    <source>
        <dbReference type="SAM" id="Phobius"/>
    </source>
</evidence>
<keyword evidence="1" id="KW-1133">Transmembrane helix</keyword>
<reference evidence="3" key="4">
    <citation type="journal article" date="2015" name="PLoS ONE">
        <title>Comprehensive Evaluation of Toxoplasma gondii VEG and Neospora caninum LIV Genomes with Tachyzoite Stage Transcriptome and Proteome Defines Novel Transcript Features.</title>
        <authorList>
            <person name="Ramaprasad A."/>
            <person name="Mourier T."/>
            <person name="Naeem R."/>
            <person name="Malas T.B."/>
            <person name="Moussa E."/>
            <person name="Panigrahi A."/>
            <person name="Vermont S.J."/>
            <person name="Otto T.D."/>
            <person name="Wastling J."/>
            <person name="Pain A."/>
        </authorList>
    </citation>
    <scope>NUCLEOTIDE SEQUENCE</scope>
    <source>
        <strain evidence="3">Liverpool</strain>
    </source>
</reference>
<keyword evidence="4" id="KW-1185">Reference proteome</keyword>
<evidence type="ECO:0000313" key="4">
    <source>
        <dbReference type="Proteomes" id="UP000007494"/>
    </source>
</evidence>
<dbReference type="EMBL" id="LN714474">
    <property type="protein sequence ID" value="CEL64201.1"/>
    <property type="molecule type" value="Genomic_DNA"/>
</dbReference>
<gene>
    <name evidence="3" type="ORF">BN1204_001130</name>
    <name evidence="2" type="ORF">NCLIV_001130</name>
</gene>
<reference evidence="4" key="3">
    <citation type="journal article" date="2012" name="PLoS Pathog.">
        <title>Comparative genomics of the apicomplexan parasites Toxoplasma gondii and Neospora caninum: Coccidia differing in host range and transmission strategy.</title>
        <authorList>
            <person name="Reid A.J."/>
            <person name="Vermont S.J."/>
            <person name="Cotton J.A."/>
            <person name="Harris D."/>
            <person name="Hill-Cawthorne G.A."/>
            <person name="Konen-Waisman S."/>
            <person name="Latham S.M."/>
            <person name="Mourier T."/>
            <person name="Norton R."/>
            <person name="Quail M.A."/>
            <person name="Sanders M."/>
            <person name="Shanmugam D."/>
            <person name="Sohal A."/>
            <person name="Wasmuth J.D."/>
            <person name="Brunk B."/>
            <person name="Grigg M.E."/>
            <person name="Howard J.C."/>
            <person name="Parkinson J."/>
            <person name="Roos D.S."/>
            <person name="Trees A.J."/>
            <person name="Berriman M."/>
            <person name="Pain A."/>
            <person name="Wastling J.M."/>
        </authorList>
    </citation>
    <scope>NUCLEOTIDE SEQUENCE [LARGE SCALE GENOMIC DNA]</scope>
    <source>
        <strain evidence="4">Liverpool</strain>
    </source>
</reference>
<name>F0V7C9_NEOCL</name>
<feature type="transmembrane region" description="Helical" evidence="1">
    <location>
        <begin position="262"/>
        <end position="282"/>
    </location>
</feature>
<feature type="transmembrane region" description="Helical" evidence="1">
    <location>
        <begin position="70"/>
        <end position="89"/>
    </location>
</feature>